<name>A0A1V1PFR9_9BACT</name>
<evidence type="ECO:0000256" key="4">
    <source>
        <dbReference type="ARBA" id="ARBA00022448"/>
    </source>
</evidence>
<evidence type="ECO:0000256" key="10">
    <source>
        <dbReference type="ARBA" id="ARBA00022927"/>
    </source>
</evidence>
<evidence type="ECO:0000313" key="17">
    <source>
        <dbReference type="EMBL" id="ETR73737.1"/>
    </source>
</evidence>
<evidence type="ECO:0000256" key="9">
    <source>
        <dbReference type="ARBA" id="ARBA00022837"/>
    </source>
</evidence>
<dbReference type="PRINTS" id="PR00812">
    <property type="entry name" value="BCTERIALGSPF"/>
</dbReference>
<keyword evidence="11 15" id="KW-1133">Transmembrane helix</keyword>
<keyword evidence="8" id="KW-0479">Metal-binding</keyword>
<evidence type="ECO:0000256" key="15">
    <source>
        <dbReference type="SAM" id="Phobius"/>
    </source>
</evidence>
<keyword evidence="6" id="KW-0997">Cell inner membrane</keyword>
<evidence type="ECO:0000256" key="11">
    <source>
        <dbReference type="ARBA" id="ARBA00022989"/>
    </source>
</evidence>
<dbReference type="Pfam" id="PF00482">
    <property type="entry name" value="T2SSF"/>
    <property type="match status" value="2"/>
</dbReference>
<keyword evidence="9" id="KW-0106">Calcium</keyword>
<keyword evidence="4 14" id="KW-0813">Transport</keyword>
<dbReference type="GO" id="GO:0005886">
    <property type="term" value="C:plasma membrane"/>
    <property type="evidence" value="ECO:0007669"/>
    <property type="project" value="UniProtKB-SubCell"/>
</dbReference>
<reference evidence="18" key="1">
    <citation type="submission" date="2012-11" db="EMBL/GenBank/DDBJ databases">
        <authorList>
            <person name="Lucero-Rivera Y.E."/>
            <person name="Tovar-Ramirez D."/>
        </authorList>
    </citation>
    <scope>NUCLEOTIDE SEQUENCE [LARGE SCALE GENOMIC DNA]</scope>
    <source>
        <strain evidence="18">Araruama</strain>
    </source>
</reference>
<dbReference type="PANTHER" id="PTHR30012:SF0">
    <property type="entry name" value="TYPE II SECRETION SYSTEM PROTEIN F-RELATED"/>
    <property type="match status" value="1"/>
</dbReference>
<comment type="caution">
    <text evidence="17">The sequence shown here is derived from an EMBL/GenBank/DDBJ whole genome shotgun (WGS) entry which is preliminary data.</text>
</comment>
<keyword evidence="12 15" id="KW-0472">Membrane</keyword>
<feature type="transmembrane region" description="Helical" evidence="15">
    <location>
        <begin position="383"/>
        <end position="404"/>
    </location>
</feature>
<proteinExistence type="inferred from homology"/>
<evidence type="ECO:0000259" key="16">
    <source>
        <dbReference type="Pfam" id="PF00482"/>
    </source>
</evidence>
<evidence type="ECO:0000256" key="14">
    <source>
        <dbReference type="RuleBase" id="RU003923"/>
    </source>
</evidence>
<feature type="transmembrane region" description="Helical" evidence="15">
    <location>
        <begin position="218"/>
        <end position="245"/>
    </location>
</feature>
<evidence type="ECO:0000256" key="5">
    <source>
        <dbReference type="ARBA" id="ARBA00022475"/>
    </source>
</evidence>
<dbReference type="GO" id="GO:0046872">
    <property type="term" value="F:metal ion binding"/>
    <property type="evidence" value="ECO:0007669"/>
    <property type="project" value="UniProtKB-KW"/>
</dbReference>
<evidence type="ECO:0000256" key="6">
    <source>
        <dbReference type="ARBA" id="ARBA00022519"/>
    </source>
</evidence>
<dbReference type="InterPro" id="IPR042094">
    <property type="entry name" value="T2SS_GspF_sf"/>
</dbReference>
<dbReference type="InterPro" id="IPR011850">
    <property type="entry name" value="T2SS_GspF"/>
</dbReference>
<dbReference type="FunFam" id="1.20.81.30:FF:000001">
    <property type="entry name" value="Type II secretion system protein F"/>
    <property type="match status" value="2"/>
</dbReference>
<keyword evidence="5" id="KW-1003">Cell membrane</keyword>
<evidence type="ECO:0000256" key="12">
    <source>
        <dbReference type="ARBA" id="ARBA00023136"/>
    </source>
</evidence>
<comment type="function">
    <text evidence="1">Component of the type II secretion system inner membrane complex required for the energy-dependent secretion of extracellular factors such as proteases and toxins from the periplasm.</text>
</comment>
<dbReference type="Gene3D" id="1.20.81.30">
    <property type="entry name" value="Type II secretion system (T2SS), domain F"/>
    <property type="match status" value="2"/>
</dbReference>
<dbReference type="InterPro" id="IPR003004">
    <property type="entry name" value="GspF/PilC"/>
</dbReference>
<evidence type="ECO:0000256" key="3">
    <source>
        <dbReference type="ARBA" id="ARBA00005745"/>
    </source>
</evidence>
<keyword evidence="10" id="KW-0653">Protein transport</keyword>
<accession>A0A1V1PFR9</accession>
<evidence type="ECO:0000256" key="2">
    <source>
        <dbReference type="ARBA" id="ARBA00004429"/>
    </source>
</evidence>
<feature type="domain" description="Type II secretion system protein GspF" evidence="16">
    <location>
        <begin position="282"/>
        <end position="402"/>
    </location>
</feature>
<feature type="transmembrane region" description="Helical" evidence="15">
    <location>
        <begin position="176"/>
        <end position="198"/>
    </location>
</feature>
<dbReference type="InterPro" id="IPR001992">
    <property type="entry name" value="T2SS_GspF/T4SS_PilC_CS"/>
</dbReference>
<dbReference type="PROSITE" id="PS00874">
    <property type="entry name" value="T2SP_F"/>
    <property type="match status" value="1"/>
</dbReference>
<evidence type="ECO:0000256" key="1">
    <source>
        <dbReference type="ARBA" id="ARBA00002684"/>
    </source>
</evidence>
<evidence type="ECO:0000256" key="7">
    <source>
        <dbReference type="ARBA" id="ARBA00022692"/>
    </source>
</evidence>
<dbReference type="EMBL" id="ATBP01000041">
    <property type="protein sequence ID" value="ETR73737.1"/>
    <property type="molecule type" value="Genomic_DNA"/>
</dbReference>
<protein>
    <recommendedName>
        <fullName evidence="13">General secretion pathway protein F</fullName>
    </recommendedName>
</protein>
<gene>
    <name evidence="17" type="ORF">OMM_00742</name>
</gene>
<organism evidence="17 18">
    <name type="scientific">Candidatus Magnetoglobus multicellularis str. Araruama</name>
    <dbReference type="NCBI Taxonomy" id="890399"/>
    <lineage>
        <taxon>Bacteria</taxon>
        <taxon>Pseudomonadati</taxon>
        <taxon>Thermodesulfobacteriota</taxon>
        <taxon>Desulfobacteria</taxon>
        <taxon>Desulfobacterales</taxon>
        <taxon>Desulfobacteraceae</taxon>
        <taxon>Candidatus Magnetoglobus</taxon>
    </lineage>
</organism>
<dbReference type="NCBIfam" id="TIGR02120">
    <property type="entry name" value="GspF"/>
    <property type="match status" value="1"/>
</dbReference>
<evidence type="ECO:0000256" key="8">
    <source>
        <dbReference type="ARBA" id="ARBA00022723"/>
    </source>
</evidence>
<keyword evidence="7 14" id="KW-0812">Transmembrane</keyword>
<dbReference type="Proteomes" id="UP000189670">
    <property type="component" value="Unassembled WGS sequence"/>
</dbReference>
<dbReference type="GO" id="GO:0015627">
    <property type="term" value="C:type II protein secretion system complex"/>
    <property type="evidence" value="ECO:0007669"/>
    <property type="project" value="InterPro"/>
</dbReference>
<dbReference type="GO" id="GO:0015628">
    <property type="term" value="P:protein secretion by the type II secretion system"/>
    <property type="evidence" value="ECO:0007669"/>
    <property type="project" value="InterPro"/>
</dbReference>
<feature type="domain" description="Type II secretion system protein GspF" evidence="16">
    <location>
        <begin position="78"/>
        <end position="200"/>
    </location>
</feature>
<evidence type="ECO:0000256" key="13">
    <source>
        <dbReference type="ARBA" id="ARBA00030750"/>
    </source>
</evidence>
<comment type="subcellular location">
    <subcellularLocation>
        <location evidence="2">Cell inner membrane</location>
        <topology evidence="2">Multi-pass membrane protein</topology>
    </subcellularLocation>
    <subcellularLocation>
        <location evidence="14">Cell membrane</location>
        <topology evidence="14">Multi-pass membrane protein</topology>
    </subcellularLocation>
</comment>
<comment type="similarity">
    <text evidence="3 14">Belongs to the GSP F family.</text>
</comment>
<sequence>MPVFEYAALDQKGKSRSGIIDADSVTDARHKLKNKKLYPTSLKEAPDHMKTSAGSKGFNLNLQSYFKRVKASEVTIMTRQLATLVSAGLPLVTALSSLLPQTPNPAFKQTLAQIKDSIVEGNSFAKALEQYPKIFSELFINMVRAGEASGAIEIVLDRLADLSEKQQELKGRIRSALAYPVFMLFLGCAVLFVLMAYIVPNITSIFDDMGQTLPGPTLFLIALSSFIEKFWWVILLFFALIIVIFRQIVKTEKGKYNRDRLLLKFPLTGTLAQKLAVARFGRTLGSLIENGVLLIPALGIVKNVVGNVLIADLIDEAIEEIGKGEGLGNALSKGDIFPPISIQMIQVGEQSGELEKMLYKVADIYETEVESTILAMTSMLEPVMILTMGVLMGFVVISILLPIVEMNQLVR</sequence>
<evidence type="ECO:0000313" key="18">
    <source>
        <dbReference type="Proteomes" id="UP000189670"/>
    </source>
</evidence>
<dbReference type="InterPro" id="IPR018076">
    <property type="entry name" value="T2SS_GspF_dom"/>
</dbReference>
<dbReference type="AlphaFoldDB" id="A0A1V1PFR9"/>
<dbReference type="PANTHER" id="PTHR30012">
    <property type="entry name" value="GENERAL SECRETION PATHWAY PROTEIN"/>
    <property type="match status" value="1"/>
</dbReference>